<keyword evidence="3" id="KW-0560">Oxidoreductase</keyword>
<dbReference type="InterPro" id="IPR002347">
    <property type="entry name" value="SDR_fam"/>
</dbReference>
<dbReference type="OrthoDB" id="1933717at2759"/>
<evidence type="ECO:0000256" key="3">
    <source>
        <dbReference type="ARBA" id="ARBA00023002"/>
    </source>
</evidence>
<keyword evidence="5" id="KW-1185">Reference proteome</keyword>
<comment type="similarity">
    <text evidence="1">Belongs to the short-chain dehydrogenases/reductases (SDR) family.</text>
</comment>
<name>A0A834SSR1_9FABA</name>
<dbReference type="PANTHER" id="PTHR43490:SF91">
    <property type="entry name" value="NAD(P)-BINDING ROSSMANN-FOLD PROTEIN"/>
    <property type="match status" value="1"/>
</dbReference>
<dbReference type="Pfam" id="PF13561">
    <property type="entry name" value="adh_short_C2"/>
    <property type="match status" value="1"/>
</dbReference>
<accession>A0A834SSR1</accession>
<dbReference type="Proteomes" id="UP000634136">
    <property type="component" value="Unassembled WGS sequence"/>
</dbReference>
<evidence type="ECO:0000256" key="2">
    <source>
        <dbReference type="ARBA" id="ARBA00022857"/>
    </source>
</evidence>
<reference evidence="4" key="1">
    <citation type="submission" date="2020-09" db="EMBL/GenBank/DDBJ databases">
        <title>Genome-Enabled Discovery of Anthraquinone Biosynthesis in Senna tora.</title>
        <authorList>
            <person name="Kang S.-H."/>
            <person name="Pandey R.P."/>
            <person name="Lee C.-M."/>
            <person name="Sim J.-S."/>
            <person name="Jeong J.-T."/>
            <person name="Choi B.-S."/>
            <person name="Jung M."/>
            <person name="Ginzburg D."/>
            <person name="Zhao K."/>
            <person name="Won S.Y."/>
            <person name="Oh T.-J."/>
            <person name="Yu Y."/>
            <person name="Kim N.-H."/>
            <person name="Lee O.R."/>
            <person name="Lee T.-H."/>
            <person name="Bashyal P."/>
            <person name="Kim T.-S."/>
            <person name="Lee W.-H."/>
            <person name="Kawkins C."/>
            <person name="Kim C.-K."/>
            <person name="Kim J.S."/>
            <person name="Ahn B.O."/>
            <person name="Rhee S.Y."/>
            <person name="Sohng J.K."/>
        </authorList>
    </citation>
    <scope>NUCLEOTIDE SEQUENCE</scope>
    <source>
        <tissue evidence="4">Leaf</tissue>
    </source>
</reference>
<dbReference type="PANTHER" id="PTHR43490">
    <property type="entry name" value="(+)-NEOMENTHOL DEHYDROGENASE"/>
    <property type="match status" value="1"/>
</dbReference>
<dbReference type="SUPFAM" id="SSF51735">
    <property type="entry name" value="NAD(P)-binding Rossmann-fold domains"/>
    <property type="match status" value="1"/>
</dbReference>
<dbReference type="InterPro" id="IPR036291">
    <property type="entry name" value="NAD(P)-bd_dom_sf"/>
</dbReference>
<evidence type="ECO:0000313" key="5">
    <source>
        <dbReference type="Proteomes" id="UP000634136"/>
    </source>
</evidence>
<dbReference type="GO" id="GO:0016491">
    <property type="term" value="F:oxidoreductase activity"/>
    <property type="evidence" value="ECO:0007669"/>
    <property type="project" value="UniProtKB-KW"/>
</dbReference>
<dbReference type="GO" id="GO:0016020">
    <property type="term" value="C:membrane"/>
    <property type="evidence" value="ECO:0007669"/>
    <property type="project" value="TreeGrafter"/>
</dbReference>
<organism evidence="4 5">
    <name type="scientific">Senna tora</name>
    <dbReference type="NCBI Taxonomy" id="362788"/>
    <lineage>
        <taxon>Eukaryota</taxon>
        <taxon>Viridiplantae</taxon>
        <taxon>Streptophyta</taxon>
        <taxon>Embryophyta</taxon>
        <taxon>Tracheophyta</taxon>
        <taxon>Spermatophyta</taxon>
        <taxon>Magnoliopsida</taxon>
        <taxon>eudicotyledons</taxon>
        <taxon>Gunneridae</taxon>
        <taxon>Pentapetalae</taxon>
        <taxon>rosids</taxon>
        <taxon>fabids</taxon>
        <taxon>Fabales</taxon>
        <taxon>Fabaceae</taxon>
        <taxon>Caesalpinioideae</taxon>
        <taxon>Cassia clade</taxon>
        <taxon>Senna</taxon>
    </lineage>
</organism>
<dbReference type="EMBL" id="JAAIUW010000011">
    <property type="protein sequence ID" value="KAF7809650.1"/>
    <property type="molecule type" value="Genomic_DNA"/>
</dbReference>
<dbReference type="AlphaFoldDB" id="A0A834SSR1"/>
<protein>
    <submittedName>
        <fullName evidence="4">(+)-neomenthol dehydrogenase-like</fullName>
    </submittedName>
</protein>
<sequence length="96" mass="10637">MKDFKEGSYERKGWPKIIAAYKVSKAAMNAYTRILANKYPKICINCLCPGYVKTDITANTGFFTVEEGASNVVKLALLPNGSPSGFFYNKNQVSPF</sequence>
<evidence type="ECO:0000313" key="4">
    <source>
        <dbReference type="EMBL" id="KAF7809650.1"/>
    </source>
</evidence>
<evidence type="ECO:0000256" key="1">
    <source>
        <dbReference type="ARBA" id="ARBA00006484"/>
    </source>
</evidence>
<dbReference type="PRINTS" id="PR00081">
    <property type="entry name" value="GDHRDH"/>
</dbReference>
<dbReference type="Gene3D" id="3.40.50.720">
    <property type="entry name" value="NAD(P)-binding Rossmann-like Domain"/>
    <property type="match status" value="1"/>
</dbReference>
<comment type="caution">
    <text evidence="4">The sequence shown here is derived from an EMBL/GenBank/DDBJ whole genome shotgun (WGS) entry which is preliminary data.</text>
</comment>
<gene>
    <name evidence="4" type="ORF">G2W53_036393</name>
</gene>
<proteinExistence type="inferred from homology"/>
<keyword evidence="2" id="KW-0521">NADP</keyword>